<dbReference type="InterPro" id="IPR008979">
    <property type="entry name" value="Galactose-bd-like_sf"/>
</dbReference>
<evidence type="ECO:0000259" key="10">
    <source>
        <dbReference type="Pfam" id="PF21317"/>
    </source>
</evidence>
<dbReference type="InterPro" id="IPR017853">
    <property type="entry name" value="GH"/>
</dbReference>
<name>A0A9D1L112_9FIRM</name>
<dbReference type="PANTHER" id="PTHR23421">
    <property type="entry name" value="BETA-GALACTOSIDASE RELATED"/>
    <property type="match status" value="1"/>
</dbReference>
<keyword evidence="7" id="KW-0326">Glycosidase</keyword>
<dbReference type="PIRSF" id="PIRSF006336">
    <property type="entry name" value="B-gal"/>
    <property type="match status" value="1"/>
</dbReference>
<dbReference type="EC" id="3.2.1.23" evidence="3"/>
<protein>
    <recommendedName>
        <fullName evidence="3">beta-galactosidase</fullName>
        <ecNumber evidence="3">3.2.1.23</ecNumber>
    </recommendedName>
</protein>
<dbReference type="Gene3D" id="3.20.20.80">
    <property type="entry name" value="Glycosidases"/>
    <property type="match status" value="1"/>
</dbReference>
<keyword evidence="4" id="KW-0732">Signal</keyword>
<reference evidence="12" key="2">
    <citation type="journal article" date="2021" name="PeerJ">
        <title>Extensive microbial diversity within the chicken gut microbiome revealed by metagenomics and culture.</title>
        <authorList>
            <person name="Gilroy R."/>
            <person name="Ravi A."/>
            <person name="Getino M."/>
            <person name="Pursley I."/>
            <person name="Horton D.L."/>
            <person name="Alikhan N.F."/>
            <person name="Baker D."/>
            <person name="Gharbi K."/>
            <person name="Hall N."/>
            <person name="Watson M."/>
            <person name="Adriaenssens E.M."/>
            <person name="Foster-Nyarko E."/>
            <person name="Jarju S."/>
            <person name="Secka A."/>
            <person name="Antonio M."/>
            <person name="Oren A."/>
            <person name="Chaudhuri R.R."/>
            <person name="La Ragione R."/>
            <person name="Hildebrand F."/>
            <person name="Pallen M.J."/>
        </authorList>
    </citation>
    <scope>NUCLEOTIDE SEQUENCE</scope>
    <source>
        <strain evidence="12">CHK195-11698</strain>
    </source>
</reference>
<evidence type="ECO:0000313" key="12">
    <source>
        <dbReference type="EMBL" id="HIU13467.1"/>
    </source>
</evidence>
<dbReference type="FunFam" id="3.20.20.80:FF:000115">
    <property type="entry name" value="Beta-galactosidase"/>
    <property type="match status" value="1"/>
</dbReference>
<dbReference type="SUPFAM" id="SSF51445">
    <property type="entry name" value="(Trans)glycosidases"/>
    <property type="match status" value="1"/>
</dbReference>
<dbReference type="InterPro" id="IPR001944">
    <property type="entry name" value="Glycoside_Hdrlase_35"/>
</dbReference>
<dbReference type="Gene3D" id="2.60.120.260">
    <property type="entry name" value="Galactose-binding domain-like"/>
    <property type="match status" value="2"/>
</dbReference>
<dbReference type="Pfam" id="PF01301">
    <property type="entry name" value="Glyco_hydro_35"/>
    <property type="match status" value="1"/>
</dbReference>
<reference evidence="12" key="1">
    <citation type="submission" date="2020-10" db="EMBL/GenBank/DDBJ databases">
        <authorList>
            <person name="Gilroy R."/>
        </authorList>
    </citation>
    <scope>NUCLEOTIDE SEQUENCE</scope>
    <source>
        <strain evidence="12">CHK195-11698</strain>
    </source>
</reference>
<accession>A0A9D1L112</accession>
<evidence type="ECO:0000259" key="9">
    <source>
        <dbReference type="Pfam" id="PF01301"/>
    </source>
</evidence>
<dbReference type="SUPFAM" id="SSF49785">
    <property type="entry name" value="Galactose-binding domain-like"/>
    <property type="match status" value="1"/>
</dbReference>
<dbReference type="InterPro" id="IPR031330">
    <property type="entry name" value="Gly_Hdrlase_35_cat"/>
</dbReference>
<dbReference type="InterPro" id="IPR026283">
    <property type="entry name" value="B-gal_1-like"/>
</dbReference>
<feature type="domain" description="Glycoside hydrolase 35 catalytic" evidence="9">
    <location>
        <begin position="9"/>
        <end position="323"/>
    </location>
</feature>
<evidence type="ECO:0000259" key="11">
    <source>
        <dbReference type="Pfam" id="PF21467"/>
    </source>
</evidence>
<evidence type="ECO:0000256" key="6">
    <source>
        <dbReference type="ARBA" id="ARBA00023180"/>
    </source>
</evidence>
<feature type="domain" description="Beta-galactosidase 1-like first all-beta" evidence="10">
    <location>
        <begin position="371"/>
        <end position="480"/>
    </location>
</feature>
<dbReference type="InterPro" id="IPR019801">
    <property type="entry name" value="Glyco_hydro_35_CS"/>
</dbReference>
<dbReference type="Pfam" id="PF21467">
    <property type="entry name" value="BetaGal_gal-bd"/>
    <property type="match status" value="1"/>
</dbReference>
<organism evidence="12 13">
    <name type="scientific">Candidatus Fimiplasma intestinipullorum</name>
    <dbReference type="NCBI Taxonomy" id="2840825"/>
    <lineage>
        <taxon>Bacteria</taxon>
        <taxon>Bacillati</taxon>
        <taxon>Bacillota</taxon>
        <taxon>Clostridia</taxon>
        <taxon>Eubacteriales</taxon>
        <taxon>Candidatus Fimiplasma</taxon>
    </lineage>
</organism>
<feature type="domain" description="Beta-galactosidase galactose-binding" evidence="11">
    <location>
        <begin position="499"/>
        <end position="557"/>
    </location>
</feature>
<dbReference type="Proteomes" id="UP000824175">
    <property type="component" value="Unassembled WGS sequence"/>
</dbReference>
<dbReference type="InterPro" id="IPR048913">
    <property type="entry name" value="BetaGal_gal-bd"/>
</dbReference>
<dbReference type="EMBL" id="DVMJ01000046">
    <property type="protein sequence ID" value="HIU13467.1"/>
    <property type="molecule type" value="Genomic_DNA"/>
</dbReference>
<evidence type="ECO:0000256" key="8">
    <source>
        <dbReference type="PIRSR" id="PIRSR006336-1"/>
    </source>
</evidence>
<feature type="active site" description="Nucleophile" evidence="8">
    <location>
        <position position="233"/>
    </location>
</feature>
<evidence type="ECO:0000313" key="13">
    <source>
        <dbReference type="Proteomes" id="UP000824175"/>
    </source>
</evidence>
<evidence type="ECO:0000256" key="5">
    <source>
        <dbReference type="ARBA" id="ARBA00022801"/>
    </source>
</evidence>
<evidence type="ECO:0000256" key="3">
    <source>
        <dbReference type="ARBA" id="ARBA00012756"/>
    </source>
</evidence>
<dbReference type="Pfam" id="PF21317">
    <property type="entry name" value="BetaGal_ABD_1"/>
    <property type="match status" value="1"/>
</dbReference>
<dbReference type="AlphaFoldDB" id="A0A9D1L112"/>
<evidence type="ECO:0000256" key="1">
    <source>
        <dbReference type="ARBA" id="ARBA00001412"/>
    </source>
</evidence>
<evidence type="ECO:0000256" key="2">
    <source>
        <dbReference type="ARBA" id="ARBA00009809"/>
    </source>
</evidence>
<feature type="active site" description="Proton donor" evidence="8">
    <location>
        <position position="157"/>
    </location>
</feature>
<comment type="caution">
    <text evidence="12">The sequence shown here is derived from an EMBL/GenBank/DDBJ whole genome shotgun (WGS) entry which is preliminary data.</text>
</comment>
<dbReference type="InterPro" id="IPR048912">
    <property type="entry name" value="BetaGal1-like_ABD1"/>
</dbReference>
<comment type="similarity">
    <text evidence="2">Belongs to the glycosyl hydrolase 35 family.</text>
</comment>
<keyword evidence="5" id="KW-0378">Hydrolase</keyword>
<evidence type="ECO:0000256" key="4">
    <source>
        <dbReference type="ARBA" id="ARBA00022729"/>
    </source>
</evidence>
<dbReference type="PRINTS" id="PR00742">
    <property type="entry name" value="GLHYDRLASE35"/>
</dbReference>
<proteinExistence type="inferred from homology"/>
<dbReference type="FunFam" id="2.60.120.260:FF:000021">
    <property type="entry name" value="Beta-galactosidase"/>
    <property type="match status" value="1"/>
</dbReference>
<sequence>MRLTYDKTQFLLDNEPLTIISGAIHYFRVVPEYWQDRLEKLKNAGFNTVETYMPWNLHEPSPGQFDFSGMLDIERFISLAEKLGLYVIIRPGPYICAEWEFGGLPAWLLNIEGMALRCYNQPFLKCAQAYLHEVFQHIKPHLLENGGPIIMVQLENEYGSYGMDHAYLRALLDIYHQEEVNAFIFTSDGDDMSMLNGGTLPDVFKVVNFGSQATRNFQHLREVQPEGPLMCGEFWNGWFDHWGEAHHVRTADDTAQALEEILAQGGSVNFYMFHGGTNFNFYNGANHDKVYQPTVTSYDYHCLLSENGDMTPKYEACKAVLKAHGFPTDMLEVHNQPTCAYGKLRLSQSAPLFSHLDEIVTKRLSCPRVLPMEKVGQNFGFILYRTTLKGPFQSRPLKLREVHDRALVFFDGQYQGVIERDQPSDTIQVAVERGQTLTLDILVENMGRVNYGPELYDYKGITEAVLLGIQEVHDWQIMCLPLDDLSRLQYEDRLYLEGPCFYKGELEVEKAQDTFVYLDHFHKGNVFINGFNLGRYFERGPQRSLYLPGPLLKPGKNTIEIFELHGTDLAEIECRDVADLG</sequence>
<dbReference type="GO" id="GO:0005975">
    <property type="term" value="P:carbohydrate metabolic process"/>
    <property type="evidence" value="ECO:0007669"/>
    <property type="project" value="InterPro"/>
</dbReference>
<comment type="catalytic activity">
    <reaction evidence="1">
        <text>Hydrolysis of terminal non-reducing beta-D-galactose residues in beta-D-galactosides.</text>
        <dbReference type="EC" id="3.2.1.23"/>
    </reaction>
</comment>
<keyword evidence="6" id="KW-0325">Glycoprotein</keyword>
<evidence type="ECO:0000256" key="7">
    <source>
        <dbReference type="ARBA" id="ARBA00023295"/>
    </source>
</evidence>
<dbReference type="PROSITE" id="PS01182">
    <property type="entry name" value="GLYCOSYL_HYDROL_F35"/>
    <property type="match status" value="1"/>
</dbReference>
<gene>
    <name evidence="12" type="ORF">IAD15_05300</name>
</gene>
<dbReference type="GO" id="GO:0004565">
    <property type="term" value="F:beta-galactosidase activity"/>
    <property type="evidence" value="ECO:0007669"/>
    <property type="project" value="UniProtKB-EC"/>
</dbReference>